<accession>A0A1G8K759</accession>
<protein>
    <submittedName>
        <fullName evidence="6">Transcriptional regulator containing PAS, AAA-type ATPase, and DNA-binding Fis domains</fullName>
    </submittedName>
</protein>
<gene>
    <name evidence="6" type="ORF">SAMN05216352_10791</name>
</gene>
<dbReference type="FunFam" id="3.40.50.300:FF:000006">
    <property type="entry name" value="DNA-binding transcriptional regulator NtrC"/>
    <property type="match status" value="1"/>
</dbReference>
<dbReference type="EMBL" id="FNDU01000007">
    <property type="protein sequence ID" value="SDI39179.1"/>
    <property type="molecule type" value="Genomic_DNA"/>
</dbReference>
<dbReference type="InterPro" id="IPR027417">
    <property type="entry name" value="P-loop_NTPase"/>
</dbReference>
<dbReference type="RefSeq" id="WP_091585519.1">
    <property type="nucleotide sequence ID" value="NZ_FNDU01000007.1"/>
</dbReference>
<dbReference type="PROSITE" id="PS00675">
    <property type="entry name" value="SIGMA54_INTERACT_1"/>
    <property type="match status" value="1"/>
</dbReference>
<evidence type="ECO:0000256" key="2">
    <source>
        <dbReference type="ARBA" id="ARBA00022840"/>
    </source>
</evidence>
<reference evidence="6 7" key="1">
    <citation type="submission" date="2016-10" db="EMBL/GenBank/DDBJ databases">
        <authorList>
            <person name="de Groot N.N."/>
        </authorList>
    </citation>
    <scope>NUCLEOTIDE SEQUENCE [LARGE SCALE GENOMIC DNA]</scope>
    <source>
        <strain evidence="7">P4B,CCM 7963,CECT 7998,DSM 25260,IBRC-M 10614,KCTC 13821</strain>
    </source>
</reference>
<dbReference type="PROSITE" id="PS50045">
    <property type="entry name" value="SIGMA54_INTERACT_4"/>
    <property type="match status" value="1"/>
</dbReference>
<dbReference type="InterPro" id="IPR035965">
    <property type="entry name" value="PAS-like_dom_sf"/>
</dbReference>
<dbReference type="Gene3D" id="3.30.450.20">
    <property type="entry name" value="PAS domain"/>
    <property type="match status" value="1"/>
</dbReference>
<dbReference type="Gene3D" id="1.10.10.10">
    <property type="entry name" value="Winged helix-like DNA-binding domain superfamily/Winged helix DNA-binding domain"/>
    <property type="match status" value="1"/>
</dbReference>
<dbReference type="OrthoDB" id="9803970at2"/>
<dbReference type="STRING" id="930129.SAMN05216352_10791"/>
<dbReference type="CDD" id="cd00130">
    <property type="entry name" value="PAS"/>
    <property type="match status" value="1"/>
</dbReference>
<dbReference type="GO" id="GO:0005524">
    <property type="term" value="F:ATP binding"/>
    <property type="evidence" value="ECO:0007669"/>
    <property type="project" value="UniProtKB-KW"/>
</dbReference>
<organism evidence="6 7">
    <name type="scientific">Alteribacillus bidgolensis</name>
    <dbReference type="NCBI Taxonomy" id="930129"/>
    <lineage>
        <taxon>Bacteria</taxon>
        <taxon>Bacillati</taxon>
        <taxon>Bacillota</taxon>
        <taxon>Bacilli</taxon>
        <taxon>Bacillales</taxon>
        <taxon>Bacillaceae</taxon>
        <taxon>Alteribacillus</taxon>
    </lineage>
</organism>
<proteinExistence type="predicted"/>
<dbReference type="InterPro" id="IPR000014">
    <property type="entry name" value="PAS"/>
</dbReference>
<dbReference type="InterPro" id="IPR025662">
    <property type="entry name" value="Sigma_54_int_dom_ATP-bd_1"/>
</dbReference>
<feature type="domain" description="PAS" evidence="5">
    <location>
        <begin position="213"/>
        <end position="257"/>
    </location>
</feature>
<keyword evidence="1" id="KW-0547">Nucleotide-binding</keyword>
<evidence type="ECO:0000259" key="5">
    <source>
        <dbReference type="PROSITE" id="PS50112"/>
    </source>
</evidence>
<dbReference type="AlphaFoldDB" id="A0A1G8K759"/>
<dbReference type="InterPro" id="IPR058031">
    <property type="entry name" value="AAA_lid_NorR"/>
</dbReference>
<dbReference type="SUPFAM" id="SSF52540">
    <property type="entry name" value="P-loop containing nucleoside triphosphate hydrolases"/>
    <property type="match status" value="1"/>
</dbReference>
<dbReference type="SMART" id="SM00382">
    <property type="entry name" value="AAA"/>
    <property type="match status" value="1"/>
</dbReference>
<dbReference type="InterPro" id="IPR013668">
    <property type="entry name" value="RNase_R_HTH_12"/>
</dbReference>
<dbReference type="GO" id="GO:0006355">
    <property type="term" value="P:regulation of DNA-templated transcription"/>
    <property type="evidence" value="ECO:0007669"/>
    <property type="project" value="InterPro"/>
</dbReference>
<dbReference type="SMART" id="SM00091">
    <property type="entry name" value="PAS"/>
    <property type="match status" value="1"/>
</dbReference>
<keyword evidence="2" id="KW-0067">ATP-binding</keyword>
<dbReference type="InterPro" id="IPR003593">
    <property type="entry name" value="AAA+_ATPase"/>
</dbReference>
<sequence length="678" mass="77338">MSMNKNLTIVSLYKNTMLSFHEEVTNMFGKDITTSLYCFEDETIYEGIEGDLLLIPNYKVFEKVRRYIKNVNAAVIIAKRTLSETGLKKIKNLRKGTNAILYNATLEMSLETISTIHQLDVRQINLIPAYKGMSPFPDVDLIISPNEEPDPNLENKEIINIGNRILDMTTYMDIIAKLDIDHHKFEGKIKRHFSNIIPISYGLERILDKKDYLENQLDLFLQIVQNGIIAVNSSGIVTTYNDAAEQLINRKAEEVIGHHFQDVLPNIQFGTILTEEQDTVEEIMQIGQTSTVLTMNAIKVDEETTGAIATLVPFQETEKRQHRLRTKVAGKGFAAKYHFFNILGNSPSIIKTKDIAQRMSHSDASLLIKGESGTGKELFAQAIHNHSPRRQYSFVAFNCAALPEQLLESELFGYVEGAFTGAKKGGKPGLFEQAHLGTIFLDEIGEMPMALQSRLLRVLQEKEVMRVGGDSIIPIDIRVIAATNRNLKNEVLRGTFRKDLYFRLNVLPLDIPPLRERKEDILPLFSFFTQGHDFTLSEEASNFLINHKWEGNIRELENCANYIMNFGKNFIECKDLPIYKEWIDSVEEPAAPVENNMEPKQFGEKIYFILEVLYQAYLRKERMGRKKIAEKAFTNHLFISEQELRNHLKKMEEDHLVEVGKGRAGTTITKKGIQAIKE</sequence>
<dbReference type="GO" id="GO:0003677">
    <property type="term" value="F:DNA binding"/>
    <property type="evidence" value="ECO:0007669"/>
    <property type="project" value="UniProtKB-KW"/>
</dbReference>
<name>A0A1G8K759_9BACI</name>
<evidence type="ECO:0000313" key="7">
    <source>
        <dbReference type="Proteomes" id="UP000199017"/>
    </source>
</evidence>
<dbReference type="SUPFAM" id="SSF46785">
    <property type="entry name" value="Winged helix' DNA-binding domain"/>
    <property type="match status" value="1"/>
</dbReference>
<keyword evidence="3 6" id="KW-0238">DNA-binding</keyword>
<dbReference type="InterPro" id="IPR002078">
    <property type="entry name" value="Sigma_54_int"/>
</dbReference>
<dbReference type="Pfam" id="PF08461">
    <property type="entry name" value="WHD_RNase_R"/>
    <property type="match status" value="1"/>
</dbReference>
<dbReference type="InterPro" id="IPR036390">
    <property type="entry name" value="WH_DNA-bd_sf"/>
</dbReference>
<evidence type="ECO:0000256" key="1">
    <source>
        <dbReference type="ARBA" id="ARBA00022741"/>
    </source>
</evidence>
<dbReference type="PROSITE" id="PS50112">
    <property type="entry name" value="PAS"/>
    <property type="match status" value="1"/>
</dbReference>
<evidence type="ECO:0000313" key="6">
    <source>
        <dbReference type="EMBL" id="SDI39179.1"/>
    </source>
</evidence>
<dbReference type="Proteomes" id="UP000199017">
    <property type="component" value="Unassembled WGS sequence"/>
</dbReference>
<dbReference type="InterPro" id="IPR036388">
    <property type="entry name" value="WH-like_DNA-bd_sf"/>
</dbReference>
<dbReference type="Gene3D" id="3.40.50.300">
    <property type="entry name" value="P-loop containing nucleotide triphosphate hydrolases"/>
    <property type="match status" value="1"/>
</dbReference>
<dbReference type="PANTHER" id="PTHR32071">
    <property type="entry name" value="TRANSCRIPTIONAL REGULATORY PROTEIN"/>
    <property type="match status" value="1"/>
</dbReference>
<dbReference type="Gene3D" id="1.10.8.60">
    <property type="match status" value="1"/>
</dbReference>
<keyword evidence="7" id="KW-1185">Reference proteome</keyword>
<evidence type="ECO:0000259" key="4">
    <source>
        <dbReference type="PROSITE" id="PS50045"/>
    </source>
</evidence>
<dbReference type="Pfam" id="PF00158">
    <property type="entry name" value="Sigma54_activat"/>
    <property type="match status" value="1"/>
</dbReference>
<feature type="domain" description="Sigma-54 factor interaction" evidence="4">
    <location>
        <begin position="342"/>
        <end position="565"/>
    </location>
</feature>
<dbReference type="Pfam" id="PF25601">
    <property type="entry name" value="AAA_lid_14"/>
    <property type="match status" value="1"/>
</dbReference>
<dbReference type="PANTHER" id="PTHR32071:SF57">
    <property type="entry name" value="C4-DICARBOXYLATE TRANSPORT TRANSCRIPTIONAL REGULATORY PROTEIN DCTD"/>
    <property type="match status" value="1"/>
</dbReference>
<dbReference type="InterPro" id="IPR013767">
    <property type="entry name" value="PAS_fold"/>
</dbReference>
<dbReference type="CDD" id="cd00009">
    <property type="entry name" value="AAA"/>
    <property type="match status" value="1"/>
</dbReference>
<evidence type="ECO:0000256" key="3">
    <source>
        <dbReference type="ARBA" id="ARBA00023125"/>
    </source>
</evidence>
<dbReference type="Pfam" id="PF00989">
    <property type="entry name" value="PAS"/>
    <property type="match status" value="1"/>
</dbReference>
<dbReference type="SUPFAM" id="SSF55785">
    <property type="entry name" value="PYP-like sensor domain (PAS domain)"/>
    <property type="match status" value="1"/>
</dbReference>